<dbReference type="EMBL" id="GBXM01033044">
    <property type="protein sequence ID" value="JAH75533.1"/>
    <property type="molecule type" value="Transcribed_RNA"/>
</dbReference>
<proteinExistence type="predicted"/>
<sequence>MNTRITNSYTAERFSCLSGQFTISAGKVTRCSLPLKSPCIL</sequence>
<dbReference type="EMBL" id="GBXM01033508">
    <property type="protein sequence ID" value="JAH75069.1"/>
    <property type="molecule type" value="Transcribed_RNA"/>
</dbReference>
<dbReference type="AlphaFoldDB" id="A0A0E9VE96"/>
<organism evidence="1">
    <name type="scientific">Anguilla anguilla</name>
    <name type="common">European freshwater eel</name>
    <name type="synonym">Muraena anguilla</name>
    <dbReference type="NCBI Taxonomy" id="7936"/>
    <lineage>
        <taxon>Eukaryota</taxon>
        <taxon>Metazoa</taxon>
        <taxon>Chordata</taxon>
        <taxon>Craniata</taxon>
        <taxon>Vertebrata</taxon>
        <taxon>Euteleostomi</taxon>
        <taxon>Actinopterygii</taxon>
        <taxon>Neopterygii</taxon>
        <taxon>Teleostei</taxon>
        <taxon>Anguilliformes</taxon>
        <taxon>Anguillidae</taxon>
        <taxon>Anguilla</taxon>
    </lineage>
</organism>
<evidence type="ECO:0000313" key="1">
    <source>
        <dbReference type="EMBL" id="JAH75533.1"/>
    </source>
</evidence>
<reference evidence="1" key="1">
    <citation type="submission" date="2014-11" db="EMBL/GenBank/DDBJ databases">
        <authorList>
            <person name="Amaro Gonzalez C."/>
        </authorList>
    </citation>
    <scope>NUCLEOTIDE SEQUENCE</scope>
</reference>
<accession>A0A0E9VE96</accession>
<name>A0A0E9VE96_ANGAN</name>
<protein>
    <submittedName>
        <fullName evidence="1">Uncharacterized protein</fullName>
    </submittedName>
</protein>
<reference evidence="1" key="2">
    <citation type="journal article" date="2015" name="Fish Shellfish Immunol.">
        <title>Early steps in the European eel (Anguilla anguilla)-Vibrio vulnificus interaction in the gills: Role of the RtxA13 toxin.</title>
        <authorList>
            <person name="Callol A."/>
            <person name="Pajuelo D."/>
            <person name="Ebbesson L."/>
            <person name="Teles M."/>
            <person name="MacKenzie S."/>
            <person name="Amaro C."/>
        </authorList>
    </citation>
    <scope>NUCLEOTIDE SEQUENCE</scope>
</reference>